<dbReference type="NCBIfam" id="TIGR01727">
    <property type="entry name" value="oligo_HPY"/>
    <property type="match status" value="1"/>
</dbReference>
<dbReference type="SUPFAM" id="SSF52540">
    <property type="entry name" value="P-loop containing nucleoside triphosphate hydrolases"/>
    <property type="match status" value="1"/>
</dbReference>
<name>A0ABU4G994_9BACL</name>
<dbReference type="GO" id="GO:0005524">
    <property type="term" value="F:ATP binding"/>
    <property type="evidence" value="ECO:0007669"/>
    <property type="project" value="UniProtKB-KW"/>
</dbReference>
<dbReference type="InterPro" id="IPR050319">
    <property type="entry name" value="ABC_transp_ATP-bind"/>
</dbReference>
<evidence type="ECO:0000256" key="4">
    <source>
        <dbReference type="ARBA" id="ARBA00022840"/>
    </source>
</evidence>
<organism evidence="6 7">
    <name type="scientific">Sporosarcina saromensis</name>
    <dbReference type="NCBI Taxonomy" id="359365"/>
    <lineage>
        <taxon>Bacteria</taxon>
        <taxon>Bacillati</taxon>
        <taxon>Bacillota</taxon>
        <taxon>Bacilli</taxon>
        <taxon>Bacillales</taxon>
        <taxon>Caryophanaceae</taxon>
        <taxon>Sporosarcina</taxon>
    </lineage>
</organism>
<dbReference type="SMART" id="SM00382">
    <property type="entry name" value="AAA"/>
    <property type="match status" value="1"/>
</dbReference>
<feature type="domain" description="ABC transporter" evidence="5">
    <location>
        <begin position="4"/>
        <end position="254"/>
    </location>
</feature>
<dbReference type="PROSITE" id="PS50893">
    <property type="entry name" value="ABC_TRANSPORTER_2"/>
    <property type="match status" value="1"/>
</dbReference>
<evidence type="ECO:0000256" key="1">
    <source>
        <dbReference type="ARBA" id="ARBA00005417"/>
    </source>
</evidence>
<dbReference type="PANTHER" id="PTHR43776">
    <property type="entry name" value="TRANSPORT ATP-BINDING PROTEIN"/>
    <property type="match status" value="1"/>
</dbReference>
<proteinExistence type="inferred from homology"/>
<comment type="caution">
    <text evidence="6">The sequence shown here is derived from an EMBL/GenBank/DDBJ whole genome shotgun (WGS) entry which is preliminary data.</text>
</comment>
<sequence>MPLIQLENVHKTFDVPQQSFFEKKKVVHAVNGIHLTLVEGESFGVVGESGCGKSTTGQLIVRLLKPTEGSITYKGRDIATMNRQEMKQWRKEVQIVFQDPYSSLNPRKTVFSIVEEPLRIHRLGNAEQRSEKVSRVLQDVGIDESFFQRYPHQLSGGQRQRVAIASALVLDPSFIVIDEGVSALDVSVQAQILNVLKKIQKQYQLTYLFISHDLNVIQYFCDRIAVMYLGEIVEIIERDNVGKTPVHPYAKALFSAIPQVDQKGALTLLEGEIPSPIDLPLGCKFSTRCPYMQETCLQKSPTLDPLANGNAVRCHFASSIQKGDIQ</sequence>
<accession>A0ABU4G994</accession>
<evidence type="ECO:0000256" key="2">
    <source>
        <dbReference type="ARBA" id="ARBA00022448"/>
    </source>
</evidence>
<keyword evidence="4 6" id="KW-0067">ATP-binding</keyword>
<evidence type="ECO:0000313" key="6">
    <source>
        <dbReference type="EMBL" id="MDW0113536.1"/>
    </source>
</evidence>
<dbReference type="InterPro" id="IPR013563">
    <property type="entry name" value="Oligopep_ABC_C"/>
</dbReference>
<dbReference type="Proteomes" id="UP001282284">
    <property type="component" value="Unassembled WGS sequence"/>
</dbReference>
<dbReference type="RefSeq" id="WP_317943944.1">
    <property type="nucleotide sequence ID" value="NZ_JAUBDI010000008.1"/>
</dbReference>
<keyword evidence="7" id="KW-1185">Reference proteome</keyword>
<dbReference type="InterPro" id="IPR017871">
    <property type="entry name" value="ABC_transporter-like_CS"/>
</dbReference>
<comment type="similarity">
    <text evidence="1">Belongs to the ABC transporter superfamily.</text>
</comment>
<dbReference type="PROSITE" id="PS00211">
    <property type="entry name" value="ABC_TRANSPORTER_1"/>
    <property type="match status" value="1"/>
</dbReference>
<dbReference type="CDD" id="cd03257">
    <property type="entry name" value="ABC_NikE_OppD_transporters"/>
    <property type="match status" value="1"/>
</dbReference>
<evidence type="ECO:0000256" key="3">
    <source>
        <dbReference type="ARBA" id="ARBA00022741"/>
    </source>
</evidence>
<dbReference type="Gene3D" id="3.40.50.300">
    <property type="entry name" value="P-loop containing nucleotide triphosphate hydrolases"/>
    <property type="match status" value="1"/>
</dbReference>
<reference evidence="6 7" key="1">
    <citation type="submission" date="2023-06" db="EMBL/GenBank/DDBJ databases">
        <title>Sporosarcina sp. nov., isolated from Korean traditional fermented seafood 'Jeotgal'.</title>
        <authorList>
            <person name="Yang A.I."/>
            <person name="Shin N.-R."/>
        </authorList>
    </citation>
    <scope>NUCLEOTIDE SEQUENCE [LARGE SCALE GENOMIC DNA]</scope>
    <source>
        <strain evidence="6 7">KCTC13119</strain>
    </source>
</reference>
<dbReference type="InterPro" id="IPR003593">
    <property type="entry name" value="AAA+_ATPase"/>
</dbReference>
<dbReference type="PANTHER" id="PTHR43776:SF8">
    <property type="entry name" value="ABC TRANSPORTER, ATP-BINDING PROTEIN"/>
    <property type="match status" value="1"/>
</dbReference>
<keyword evidence="2" id="KW-0813">Transport</keyword>
<dbReference type="InterPro" id="IPR003439">
    <property type="entry name" value="ABC_transporter-like_ATP-bd"/>
</dbReference>
<protein>
    <submittedName>
        <fullName evidence="6">ABC transporter ATP-binding protein</fullName>
    </submittedName>
</protein>
<dbReference type="EMBL" id="JAUBDI010000008">
    <property type="protein sequence ID" value="MDW0113536.1"/>
    <property type="molecule type" value="Genomic_DNA"/>
</dbReference>
<evidence type="ECO:0000313" key="7">
    <source>
        <dbReference type="Proteomes" id="UP001282284"/>
    </source>
</evidence>
<dbReference type="Pfam" id="PF08352">
    <property type="entry name" value="oligo_HPY"/>
    <property type="match status" value="1"/>
</dbReference>
<evidence type="ECO:0000259" key="5">
    <source>
        <dbReference type="PROSITE" id="PS50893"/>
    </source>
</evidence>
<dbReference type="InterPro" id="IPR027417">
    <property type="entry name" value="P-loop_NTPase"/>
</dbReference>
<keyword evidence="3" id="KW-0547">Nucleotide-binding</keyword>
<gene>
    <name evidence="6" type="ORF">QT711_10080</name>
</gene>
<dbReference type="Pfam" id="PF00005">
    <property type="entry name" value="ABC_tran"/>
    <property type="match status" value="1"/>
</dbReference>